<dbReference type="PANTHER" id="PTHR48090">
    <property type="entry name" value="UNDECAPRENYL-PHOSPHATE 4-DEOXY-4-FORMAMIDO-L-ARABINOSE TRANSFERASE-RELATED"/>
    <property type="match status" value="1"/>
</dbReference>
<dbReference type="Proteomes" id="UP000193200">
    <property type="component" value="Unassembled WGS sequence"/>
</dbReference>
<dbReference type="GO" id="GO:0005886">
    <property type="term" value="C:plasma membrane"/>
    <property type="evidence" value="ECO:0007669"/>
    <property type="project" value="TreeGrafter"/>
</dbReference>
<protein>
    <submittedName>
        <fullName evidence="10">Undecaprenyl-phosphate 4-deoxy-4-formamido-L-arabinose transferase</fullName>
        <ecNumber evidence="10">2.4.2.53</ecNumber>
    </submittedName>
</protein>
<keyword evidence="1" id="KW-1003">Cell membrane</keyword>
<dbReference type="SUPFAM" id="SSF53448">
    <property type="entry name" value="Nucleotide-diphospho-sugar transferases"/>
    <property type="match status" value="1"/>
</dbReference>
<dbReference type="GO" id="GO:0099621">
    <property type="term" value="F:undecaprenyl-phosphate 4-deoxy-4-formamido-L-arabinose transferase activity"/>
    <property type="evidence" value="ECO:0007669"/>
    <property type="project" value="UniProtKB-EC"/>
</dbReference>
<keyword evidence="5" id="KW-0448">Lipopolysaccharide biosynthesis</keyword>
<evidence type="ECO:0000313" key="11">
    <source>
        <dbReference type="Proteomes" id="UP000193200"/>
    </source>
</evidence>
<dbReference type="Pfam" id="PF00535">
    <property type="entry name" value="Glycos_transf_2"/>
    <property type="match status" value="1"/>
</dbReference>
<reference evidence="10 11" key="1">
    <citation type="submission" date="2017-03" db="EMBL/GenBank/DDBJ databases">
        <authorList>
            <person name="Afonso C.L."/>
            <person name="Miller P.J."/>
            <person name="Scott M.A."/>
            <person name="Spackman E."/>
            <person name="Goraichik I."/>
            <person name="Dimitrov K.M."/>
            <person name="Suarez D.L."/>
            <person name="Swayne D.E."/>
        </authorList>
    </citation>
    <scope>NUCLEOTIDE SEQUENCE [LARGE SCALE GENOMIC DNA]</scope>
    <source>
        <strain evidence="10 11">CECT 7691</strain>
    </source>
</reference>
<keyword evidence="11" id="KW-1185">Reference proteome</keyword>
<name>A0A1Y5T761_9PROT</name>
<dbReference type="GO" id="GO:0009103">
    <property type="term" value="P:lipopolysaccharide biosynthetic process"/>
    <property type="evidence" value="ECO:0007669"/>
    <property type="project" value="UniProtKB-KW"/>
</dbReference>
<dbReference type="InterPro" id="IPR001173">
    <property type="entry name" value="Glyco_trans_2-like"/>
</dbReference>
<feature type="transmembrane region" description="Helical" evidence="8">
    <location>
        <begin position="256"/>
        <end position="276"/>
    </location>
</feature>
<dbReference type="Gene3D" id="3.90.550.10">
    <property type="entry name" value="Spore Coat Polysaccharide Biosynthesis Protein SpsA, Chain A"/>
    <property type="match status" value="1"/>
</dbReference>
<dbReference type="PANTHER" id="PTHR48090:SF3">
    <property type="entry name" value="UNDECAPRENYL-PHOSPHATE 4-DEOXY-4-FORMAMIDO-L-ARABINOSE TRANSFERASE"/>
    <property type="match status" value="1"/>
</dbReference>
<evidence type="ECO:0000256" key="7">
    <source>
        <dbReference type="ARBA" id="ARBA00023136"/>
    </source>
</evidence>
<dbReference type="EMBL" id="FWFR01000002">
    <property type="protein sequence ID" value="SLN55313.1"/>
    <property type="molecule type" value="Genomic_DNA"/>
</dbReference>
<evidence type="ECO:0000313" key="10">
    <source>
        <dbReference type="EMBL" id="SLN55313.1"/>
    </source>
</evidence>
<evidence type="ECO:0000256" key="8">
    <source>
        <dbReference type="SAM" id="Phobius"/>
    </source>
</evidence>
<dbReference type="AlphaFoldDB" id="A0A1Y5T761"/>
<feature type="domain" description="Glycosyltransferase 2-like" evidence="9">
    <location>
        <begin position="26"/>
        <end position="190"/>
    </location>
</feature>
<organism evidence="10 11">
    <name type="scientific">Oceanibacterium hippocampi</name>
    <dbReference type="NCBI Taxonomy" id="745714"/>
    <lineage>
        <taxon>Bacteria</taxon>
        <taxon>Pseudomonadati</taxon>
        <taxon>Pseudomonadota</taxon>
        <taxon>Alphaproteobacteria</taxon>
        <taxon>Sneathiellales</taxon>
        <taxon>Sneathiellaceae</taxon>
        <taxon>Oceanibacterium</taxon>
    </lineage>
</organism>
<evidence type="ECO:0000256" key="3">
    <source>
        <dbReference type="ARBA" id="ARBA00022679"/>
    </source>
</evidence>
<evidence type="ECO:0000256" key="6">
    <source>
        <dbReference type="ARBA" id="ARBA00022989"/>
    </source>
</evidence>
<dbReference type="InParanoid" id="A0A1Y5T761"/>
<dbReference type="OrthoDB" id="9807795at2"/>
<accession>A0A1Y5T761</accession>
<feature type="transmembrane region" description="Helical" evidence="8">
    <location>
        <begin position="282"/>
        <end position="309"/>
    </location>
</feature>
<dbReference type="InterPro" id="IPR029044">
    <property type="entry name" value="Nucleotide-diphossugar_trans"/>
</dbReference>
<sequence length="337" mass="37596">MTLQRSSAESDPIESAPEVTASPKLSVIVPLYNEEENVAPMHDAIVAALADGDLDYEIVFVDDGSRDETFERAAALKDHDPRVRVVKFRRNYGQTAAMAAGIEHARGEILVTMDGDLQNDPTDIPMMVAKIGEGYDLVVGWRHKRQDKFFTRILPSKIANWIIGKITGVPIKDNGCSLKVYRAALIKRISLYNEMHRFIPFMSSLAGSRIAEVKVKHHARRFGNSKYGLSRVYKVMFDLLAIKSILTVAKHPMKMFSGLFAIASVLSMVFFVNAFFSGEASVVFMGMSLLFGAMATQMGFAMLLVVLIFKTGTLRRENFVHLSARAVWPDNRKQNVT</sequence>
<keyword evidence="4 8" id="KW-0812">Transmembrane</keyword>
<evidence type="ECO:0000256" key="1">
    <source>
        <dbReference type="ARBA" id="ARBA00022475"/>
    </source>
</evidence>
<proteinExistence type="predicted"/>
<evidence type="ECO:0000256" key="4">
    <source>
        <dbReference type="ARBA" id="ARBA00022692"/>
    </source>
</evidence>
<keyword evidence="2 10" id="KW-0328">Glycosyltransferase</keyword>
<evidence type="ECO:0000256" key="2">
    <source>
        <dbReference type="ARBA" id="ARBA00022676"/>
    </source>
</evidence>
<evidence type="ECO:0000259" key="9">
    <source>
        <dbReference type="Pfam" id="PF00535"/>
    </source>
</evidence>
<dbReference type="EC" id="2.4.2.53" evidence="10"/>
<dbReference type="CDD" id="cd04187">
    <property type="entry name" value="DPM1_like_bac"/>
    <property type="match status" value="1"/>
</dbReference>
<gene>
    <name evidence="10" type="primary">arnC_2</name>
    <name evidence="10" type="ORF">OCH7691_02378</name>
</gene>
<dbReference type="InterPro" id="IPR050256">
    <property type="entry name" value="Glycosyltransferase_2"/>
</dbReference>
<evidence type="ECO:0000256" key="5">
    <source>
        <dbReference type="ARBA" id="ARBA00022985"/>
    </source>
</evidence>
<keyword evidence="6 8" id="KW-1133">Transmembrane helix</keyword>
<keyword evidence="3 10" id="KW-0808">Transferase</keyword>
<keyword evidence="7 8" id="KW-0472">Membrane</keyword>
<dbReference type="FunCoup" id="A0A1Y5T761">
    <property type="interactions" value="462"/>
</dbReference>